<sequence>MKTIILLALVVVVSAGIFDPLVEKKCEICKDIMKKTVDDAGDNIAERVKEICKTLTIDILDNFCEKLIADSVETIIDGITKHIPAEEICKNIGLC</sequence>
<reference evidence="2" key="1">
    <citation type="submission" date="2022-11" db="UniProtKB">
        <authorList>
            <consortium name="WormBaseParasite"/>
        </authorList>
    </citation>
    <scope>IDENTIFICATION</scope>
</reference>
<organism evidence="1 2">
    <name type="scientific">Panagrolaimus sp. JU765</name>
    <dbReference type="NCBI Taxonomy" id="591449"/>
    <lineage>
        <taxon>Eukaryota</taxon>
        <taxon>Metazoa</taxon>
        <taxon>Ecdysozoa</taxon>
        <taxon>Nematoda</taxon>
        <taxon>Chromadorea</taxon>
        <taxon>Rhabditida</taxon>
        <taxon>Tylenchina</taxon>
        <taxon>Panagrolaimomorpha</taxon>
        <taxon>Panagrolaimoidea</taxon>
        <taxon>Panagrolaimidae</taxon>
        <taxon>Panagrolaimus</taxon>
    </lineage>
</organism>
<name>A0AC34QID3_9BILA</name>
<dbReference type="Proteomes" id="UP000887576">
    <property type="component" value="Unplaced"/>
</dbReference>
<accession>A0AC34QID3</accession>
<evidence type="ECO:0000313" key="2">
    <source>
        <dbReference type="WBParaSite" id="JU765_v2.g16725.t1"/>
    </source>
</evidence>
<evidence type="ECO:0000313" key="1">
    <source>
        <dbReference type="Proteomes" id="UP000887576"/>
    </source>
</evidence>
<dbReference type="WBParaSite" id="JU765_v2.g16725.t1">
    <property type="protein sequence ID" value="JU765_v2.g16725.t1"/>
    <property type="gene ID" value="JU765_v2.g16725"/>
</dbReference>
<protein>
    <submittedName>
        <fullName evidence="2">Saposin B-type domain-containing protein</fullName>
    </submittedName>
</protein>
<proteinExistence type="predicted"/>